<feature type="domain" description="Reverse transcriptase" evidence="2">
    <location>
        <begin position="249"/>
        <end position="299"/>
    </location>
</feature>
<feature type="compositionally biased region" description="Polar residues" evidence="1">
    <location>
        <begin position="140"/>
        <end position="152"/>
    </location>
</feature>
<evidence type="ECO:0000313" key="4">
    <source>
        <dbReference type="Proteomes" id="UP001151760"/>
    </source>
</evidence>
<accession>A0ABQ4WR38</accession>
<sequence length="472" mass="53515">MLSLTLQLPLRTRSTNDIRNGVGPSGCGGGGAAINPKLIHVWIESCTKLKSRSFSICCQLLPSQKTVYCYGEVFQVLGCPDNIRLGSSDKCLSDPGRQDRGYIDNDSDFRWSDQRFTGRNGNDRQGQGNYNQRQHRNQSTRDFNQGHTSGSAGQRRGFVLLDGLLTEGEGLSPSGRKNQVMPRVCRLPPTKRTVYAMTPVIAAKTSGTINQMFFPDELPGLPLRQMRLICIVDCRTRMATTSSWLSLRLTNAPAVFMDLMNRIFPEYLDKFVIVFIDDILVYSKSEEEHERHLRITHHYGSIKRLRAITKWLMTYYRTEVEKFSGGLLGYYQTAFDVDYVYGGSVLLASMRIESNLMLQIKEAKSDDIGYVLPNGQALREKKVMTSSIVLHFTIHPVQTKKYQSLKQYILWTRHEARCGYPVGDPIVEMGMRFPWISLLVCLILIKDICDMGGLLSANQSALFLPISEELWY</sequence>
<keyword evidence="4" id="KW-1185">Reference proteome</keyword>
<dbReference type="SUPFAM" id="SSF56672">
    <property type="entry name" value="DNA/RNA polymerases"/>
    <property type="match status" value="1"/>
</dbReference>
<dbReference type="Proteomes" id="UP001151760">
    <property type="component" value="Unassembled WGS sequence"/>
</dbReference>
<organism evidence="3 4">
    <name type="scientific">Tanacetum coccineum</name>
    <dbReference type="NCBI Taxonomy" id="301880"/>
    <lineage>
        <taxon>Eukaryota</taxon>
        <taxon>Viridiplantae</taxon>
        <taxon>Streptophyta</taxon>
        <taxon>Embryophyta</taxon>
        <taxon>Tracheophyta</taxon>
        <taxon>Spermatophyta</taxon>
        <taxon>Magnoliopsida</taxon>
        <taxon>eudicotyledons</taxon>
        <taxon>Gunneridae</taxon>
        <taxon>Pentapetalae</taxon>
        <taxon>asterids</taxon>
        <taxon>campanulids</taxon>
        <taxon>Asterales</taxon>
        <taxon>Asteraceae</taxon>
        <taxon>Asteroideae</taxon>
        <taxon>Anthemideae</taxon>
        <taxon>Anthemidinae</taxon>
        <taxon>Tanacetum</taxon>
    </lineage>
</organism>
<dbReference type="EMBL" id="BQNB010008859">
    <property type="protein sequence ID" value="GJS55298.1"/>
    <property type="molecule type" value="Genomic_DNA"/>
</dbReference>
<feature type="region of interest" description="Disordered" evidence="1">
    <location>
        <begin position="96"/>
        <end position="153"/>
    </location>
</feature>
<reference evidence="3" key="2">
    <citation type="submission" date="2022-01" db="EMBL/GenBank/DDBJ databases">
        <authorList>
            <person name="Yamashiro T."/>
            <person name="Shiraishi A."/>
            <person name="Satake H."/>
            <person name="Nakayama K."/>
        </authorList>
    </citation>
    <scope>NUCLEOTIDE SEQUENCE</scope>
</reference>
<dbReference type="InterPro" id="IPR053134">
    <property type="entry name" value="RNA-dir_DNA_polymerase"/>
</dbReference>
<dbReference type="Gene3D" id="3.30.70.270">
    <property type="match status" value="1"/>
</dbReference>
<evidence type="ECO:0000259" key="2">
    <source>
        <dbReference type="Pfam" id="PF00078"/>
    </source>
</evidence>
<protein>
    <recommendedName>
        <fullName evidence="2">Reverse transcriptase domain-containing protein</fullName>
    </recommendedName>
</protein>
<gene>
    <name evidence="3" type="ORF">Tco_0628660</name>
</gene>
<dbReference type="InterPro" id="IPR043128">
    <property type="entry name" value="Rev_trsase/Diguanyl_cyclase"/>
</dbReference>
<dbReference type="InterPro" id="IPR043502">
    <property type="entry name" value="DNA/RNA_pol_sf"/>
</dbReference>
<feature type="compositionally biased region" description="Basic and acidic residues" evidence="1">
    <location>
        <begin position="96"/>
        <end position="113"/>
    </location>
</feature>
<dbReference type="Pfam" id="PF00078">
    <property type="entry name" value="RVT_1"/>
    <property type="match status" value="1"/>
</dbReference>
<evidence type="ECO:0000256" key="1">
    <source>
        <dbReference type="SAM" id="MobiDB-lite"/>
    </source>
</evidence>
<name>A0ABQ4WR38_9ASTR</name>
<feature type="compositionally biased region" description="Low complexity" evidence="1">
    <location>
        <begin position="118"/>
        <end position="132"/>
    </location>
</feature>
<dbReference type="PANTHER" id="PTHR24559">
    <property type="entry name" value="TRANSPOSON TY3-I GAG-POL POLYPROTEIN"/>
    <property type="match status" value="1"/>
</dbReference>
<dbReference type="PANTHER" id="PTHR24559:SF444">
    <property type="entry name" value="REVERSE TRANSCRIPTASE DOMAIN-CONTAINING PROTEIN"/>
    <property type="match status" value="1"/>
</dbReference>
<reference evidence="3" key="1">
    <citation type="journal article" date="2022" name="Int. J. Mol. Sci.">
        <title>Draft Genome of Tanacetum Coccineum: Genomic Comparison of Closely Related Tanacetum-Family Plants.</title>
        <authorList>
            <person name="Yamashiro T."/>
            <person name="Shiraishi A."/>
            <person name="Nakayama K."/>
            <person name="Satake H."/>
        </authorList>
    </citation>
    <scope>NUCLEOTIDE SEQUENCE</scope>
</reference>
<dbReference type="InterPro" id="IPR000477">
    <property type="entry name" value="RT_dom"/>
</dbReference>
<evidence type="ECO:0000313" key="3">
    <source>
        <dbReference type="EMBL" id="GJS55298.1"/>
    </source>
</evidence>
<comment type="caution">
    <text evidence="3">The sequence shown here is derived from an EMBL/GenBank/DDBJ whole genome shotgun (WGS) entry which is preliminary data.</text>
</comment>
<proteinExistence type="predicted"/>